<dbReference type="AlphaFoldDB" id="A0ABD5AEK2"/>
<proteinExistence type="predicted"/>
<organism evidence="2 3">
    <name type="scientific">Vibrio splendidus</name>
    <dbReference type="NCBI Taxonomy" id="29497"/>
    <lineage>
        <taxon>Bacteria</taxon>
        <taxon>Pseudomonadati</taxon>
        <taxon>Pseudomonadota</taxon>
        <taxon>Gammaproteobacteria</taxon>
        <taxon>Vibrionales</taxon>
        <taxon>Vibrionaceae</taxon>
        <taxon>Vibrio</taxon>
    </lineage>
</organism>
<dbReference type="Proteomes" id="UP001177883">
    <property type="component" value="Unassembled WGS sequence"/>
</dbReference>
<dbReference type="InterPro" id="IPR013783">
    <property type="entry name" value="Ig-like_fold"/>
</dbReference>
<evidence type="ECO:0000313" key="3">
    <source>
        <dbReference type="Proteomes" id="UP001177883"/>
    </source>
</evidence>
<evidence type="ECO:0000313" key="2">
    <source>
        <dbReference type="EMBL" id="MDP2491561.1"/>
    </source>
</evidence>
<accession>A0ABD5AEK2</accession>
<protein>
    <recommendedName>
        <fullName evidence="4">Pilus assembly protein</fullName>
    </recommendedName>
</protein>
<dbReference type="Gene3D" id="2.60.40.10">
    <property type="entry name" value="Immunoglobulins"/>
    <property type="match status" value="1"/>
</dbReference>
<name>A0ABD5AEK2_VIBSP</name>
<feature type="chain" id="PRO_5044814487" description="Pilus assembly protein" evidence="1">
    <location>
        <begin position="25"/>
        <end position="239"/>
    </location>
</feature>
<comment type="caution">
    <text evidence="2">The sequence shown here is derived from an EMBL/GenBank/DDBJ whole genome shotgun (WGS) entry which is preliminary data.</text>
</comment>
<evidence type="ECO:0008006" key="4">
    <source>
        <dbReference type="Google" id="ProtNLM"/>
    </source>
</evidence>
<sequence>MKIKYNLLTVFAICSAMTSTAANAFNVDKMIVVADKKGNGVVTLINDESHPIFVNGKVQEIQFVDGDKIVRNSYTRNNLDDWKISLTHPRLVLRPGEEKDVGVRSLCHNTSCDNSKDLMFMLPFTPSRYKEEGEKIHGVEINYGFSPVYILPTTKPSFDYKIYNQGENLRIDNNSNTLIDVYVNSCTTENNTQCKQKFTVVSGREKTFSLAEYTQSEQLNVTVTSYDKKYSKEMQLPIQ</sequence>
<evidence type="ECO:0000256" key="1">
    <source>
        <dbReference type="SAM" id="SignalP"/>
    </source>
</evidence>
<feature type="signal peptide" evidence="1">
    <location>
        <begin position="1"/>
        <end position="24"/>
    </location>
</feature>
<gene>
    <name evidence="2" type="ORF">Q8W38_19605</name>
</gene>
<keyword evidence="1" id="KW-0732">Signal</keyword>
<dbReference type="RefSeq" id="WP_241906652.1">
    <property type="nucleotide sequence ID" value="NZ_JAUYVK010000025.1"/>
</dbReference>
<dbReference type="EMBL" id="JAUYVK010000025">
    <property type="protein sequence ID" value="MDP2491561.1"/>
    <property type="molecule type" value="Genomic_DNA"/>
</dbReference>
<reference evidence="2" key="1">
    <citation type="submission" date="2023-07" db="EMBL/GenBank/DDBJ databases">
        <title>Genome content predicts the carbon catabolic preferences of heterotrophic bacteria.</title>
        <authorList>
            <person name="Gralka M."/>
        </authorList>
    </citation>
    <scope>NUCLEOTIDE SEQUENCE</scope>
    <source>
        <strain evidence="2">6E03</strain>
    </source>
</reference>